<name>A0A4Q2UQP4_9BACT</name>
<accession>A0A4Q2UQP4</accession>
<evidence type="ECO:0008006" key="4">
    <source>
        <dbReference type="Google" id="ProtNLM"/>
    </source>
</evidence>
<dbReference type="EMBL" id="SBLB01000001">
    <property type="protein sequence ID" value="RYC71302.1"/>
    <property type="molecule type" value="Genomic_DNA"/>
</dbReference>
<evidence type="ECO:0000256" key="1">
    <source>
        <dbReference type="SAM" id="SignalP"/>
    </source>
</evidence>
<keyword evidence="1" id="KW-0732">Signal</keyword>
<gene>
    <name evidence="2" type="ORF">EQG79_03930</name>
</gene>
<dbReference type="RefSeq" id="WP_129600062.1">
    <property type="nucleotide sequence ID" value="NZ_SBLB01000001.1"/>
</dbReference>
<dbReference type="AlphaFoldDB" id="A0A4Q2UQP4"/>
<reference evidence="2 3" key="1">
    <citation type="submission" date="2019-01" db="EMBL/GenBank/DDBJ databases">
        <title>Spirosoma flava sp. nov., a propanil-degrading bacterium isolated from herbicide-contaminated soil.</title>
        <authorList>
            <person name="Zhang L."/>
            <person name="Jiang J.-D."/>
        </authorList>
    </citation>
    <scope>NUCLEOTIDE SEQUENCE [LARGE SCALE GENOMIC DNA]</scope>
    <source>
        <strain evidence="2 3">TY50</strain>
    </source>
</reference>
<dbReference type="Proteomes" id="UP000290407">
    <property type="component" value="Unassembled WGS sequence"/>
</dbReference>
<organism evidence="2 3">
    <name type="scientific">Spirosoma sordidisoli</name>
    <dbReference type="NCBI Taxonomy" id="2502893"/>
    <lineage>
        <taxon>Bacteria</taxon>
        <taxon>Pseudomonadati</taxon>
        <taxon>Bacteroidota</taxon>
        <taxon>Cytophagia</taxon>
        <taxon>Cytophagales</taxon>
        <taxon>Cytophagaceae</taxon>
        <taxon>Spirosoma</taxon>
    </lineage>
</organism>
<proteinExistence type="predicted"/>
<keyword evidence="3" id="KW-1185">Reference proteome</keyword>
<comment type="caution">
    <text evidence="2">The sequence shown here is derived from an EMBL/GenBank/DDBJ whole genome shotgun (WGS) entry which is preliminary data.</text>
</comment>
<evidence type="ECO:0000313" key="3">
    <source>
        <dbReference type="Proteomes" id="UP000290407"/>
    </source>
</evidence>
<feature type="signal peptide" evidence="1">
    <location>
        <begin position="1"/>
        <end position="19"/>
    </location>
</feature>
<protein>
    <recommendedName>
        <fullName evidence="4">DUF3575 domain-containing protein</fullName>
    </recommendedName>
</protein>
<feature type="chain" id="PRO_5020590697" description="DUF3575 domain-containing protein" evidence="1">
    <location>
        <begin position="20"/>
        <end position="200"/>
    </location>
</feature>
<evidence type="ECO:0000313" key="2">
    <source>
        <dbReference type="EMBL" id="RYC71302.1"/>
    </source>
</evidence>
<sequence length="200" mass="22380">MTIRHTLALAVLSAQVALAQDDPIRPPARPLTISLFSESVSLPTFKGFLRRPNLGVRIGTEFYYRNRPGSQLIQTLNVGFYHHRGLQSGLYLNTELGYRKFIGGFFAEGFIGLGALGLSQQLRRYERTETGDFRLASRWMLRAMPSVSAGVGYQFGRQTTMPVTLFTRYEAFGETPFSNRGIPVLPHSALHIGTRFPVNP</sequence>